<evidence type="ECO:0000259" key="1">
    <source>
        <dbReference type="PROSITE" id="PS50883"/>
    </source>
</evidence>
<dbReference type="Gene3D" id="3.20.20.450">
    <property type="entry name" value="EAL domain"/>
    <property type="match status" value="1"/>
</dbReference>
<proteinExistence type="predicted"/>
<dbReference type="EMBL" id="CAADIW010000085">
    <property type="protein sequence ID" value="VFS45003.1"/>
    <property type="molecule type" value="Genomic_DNA"/>
</dbReference>
<name>A0A484ZC13_9ENTR</name>
<feature type="domain" description="EAL" evidence="1">
    <location>
        <begin position="1"/>
        <end position="232"/>
    </location>
</feature>
<dbReference type="Proteomes" id="UP000351155">
    <property type="component" value="Unassembled WGS sequence"/>
</dbReference>
<dbReference type="GO" id="GO:0071111">
    <property type="term" value="F:cyclic-guanylate-specific phosphodiesterase activity"/>
    <property type="evidence" value="ECO:0007669"/>
    <property type="project" value="InterPro"/>
</dbReference>
<dbReference type="AlphaFoldDB" id="A0A484ZC13"/>
<dbReference type="InterPro" id="IPR035919">
    <property type="entry name" value="EAL_sf"/>
</dbReference>
<dbReference type="InterPro" id="IPR050706">
    <property type="entry name" value="Cyclic-di-GMP_PDE-like"/>
</dbReference>
<dbReference type="PROSITE" id="PS50883">
    <property type="entry name" value="EAL"/>
    <property type="match status" value="1"/>
</dbReference>
<dbReference type="Pfam" id="PF00563">
    <property type="entry name" value="EAL"/>
    <property type="match status" value="1"/>
</dbReference>
<dbReference type="InterPro" id="IPR001633">
    <property type="entry name" value="EAL_dom"/>
</dbReference>
<dbReference type="PANTHER" id="PTHR33121">
    <property type="entry name" value="CYCLIC DI-GMP PHOSPHODIESTERASE PDEF"/>
    <property type="match status" value="1"/>
</dbReference>
<gene>
    <name evidence="2" type="ORF">NCTC12126_06320</name>
</gene>
<evidence type="ECO:0000313" key="2">
    <source>
        <dbReference type="EMBL" id="VFS45003.1"/>
    </source>
</evidence>
<evidence type="ECO:0000313" key="3">
    <source>
        <dbReference type="Proteomes" id="UP000351155"/>
    </source>
</evidence>
<protein>
    <submittedName>
        <fullName evidence="2">Diguanylate phosphodiesterase</fullName>
    </submittedName>
</protein>
<dbReference type="PANTHER" id="PTHR33121:SF76">
    <property type="entry name" value="SIGNALING PROTEIN"/>
    <property type="match status" value="1"/>
</dbReference>
<organism evidence="2 3">
    <name type="scientific">Enterobacter cancerogenus</name>
    <dbReference type="NCBI Taxonomy" id="69218"/>
    <lineage>
        <taxon>Bacteria</taxon>
        <taxon>Pseudomonadati</taxon>
        <taxon>Pseudomonadota</taxon>
        <taxon>Gammaproteobacteria</taxon>
        <taxon>Enterobacterales</taxon>
        <taxon>Enterobacteriaceae</taxon>
        <taxon>Enterobacter</taxon>
        <taxon>Enterobacter cloacae complex</taxon>
    </lineage>
</organism>
<accession>A0A484ZC13</accession>
<sequence>MTTQNPVRNPSCFQPLSHCIIGIKLEPVVALSSSRQVGAEVLSILAGDRQNESFFRDQTAEQSLMLLEAQLTALKNAVVCHNLFVNLPISVITVAETYQRLLALGCPPLNIEIVDPAIVLTLSGPQRENVRRRLQRLRRQGHRIWLDDVDEALVRSFLSCRLPLQGVKIDKFAFWRLREKPALAALVAQCSQLAANVLIEGIETDRDQACALQAGARFGQGYRWPSWKWPED</sequence>
<dbReference type="SUPFAM" id="SSF141868">
    <property type="entry name" value="EAL domain-like"/>
    <property type="match status" value="1"/>
</dbReference>
<reference evidence="2 3" key="1">
    <citation type="submission" date="2019-03" db="EMBL/GenBank/DDBJ databases">
        <authorList>
            <consortium name="Pathogen Informatics"/>
        </authorList>
    </citation>
    <scope>NUCLEOTIDE SEQUENCE [LARGE SCALE GENOMIC DNA]</scope>
    <source>
        <strain evidence="2 3">NCTC12126</strain>
    </source>
</reference>